<evidence type="ECO:0000256" key="7">
    <source>
        <dbReference type="ARBA" id="ARBA00022723"/>
    </source>
</evidence>
<dbReference type="CDD" id="cd02012">
    <property type="entry name" value="TPP_TK"/>
    <property type="match status" value="1"/>
</dbReference>
<comment type="cofactor">
    <cofactor evidence="2">
        <name>Co(2+)</name>
        <dbReference type="ChEBI" id="CHEBI:48828"/>
    </cofactor>
</comment>
<name>A0A4D6XQC5_9GAMM</name>
<feature type="binding site" evidence="15">
    <location>
        <position position="437"/>
    </location>
    <ligand>
        <name>thiamine diphosphate</name>
        <dbReference type="ChEBI" id="CHEBI:58937"/>
    </ligand>
</feature>
<evidence type="ECO:0000256" key="2">
    <source>
        <dbReference type="ARBA" id="ARBA00001941"/>
    </source>
</evidence>
<comment type="catalytic activity">
    <reaction evidence="11 18">
        <text>D-sedoheptulose 7-phosphate + D-glyceraldehyde 3-phosphate = aldehydo-D-ribose 5-phosphate + D-xylulose 5-phosphate</text>
        <dbReference type="Rhea" id="RHEA:10508"/>
        <dbReference type="ChEBI" id="CHEBI:57483"/>
        <dbReference type="ChEBI" id="CHEBI:57737"/>
        <dbReference type="ChEBI" id="CHEBI:58273"/>
        <dbReference type="ChEBI" id="CHEBI:59776"/>
        <dbReference type="EC" id="2.2.1.1"/>
    </reaction>
</comment>
<feature type="binding site" evidence="14">
    <location>
        <position position="520"/>
    </location>
    <ligand>
        <name>substrate</name>
    </ligand>
</feature>
<keyword evidence="8 18" id="KW-0106">Calcium</keyword>
<dbReference type="OrthoDB" id="8732661at2"/>
<comment type="function">
    <text evidence="18">Catalyzes the transfer of a two-carbon ketol group from a ketose donor to an aldose acceptor, via a covalent intermediate with the cofactor thiamine pyrophosphate.</text>
</comment>
<dbReference type="FunFam" id="3.40.50.970:FF:000003">
    <property type="entry name" value="Transketolase"/>
    <property type="match status" value="1"/>
</dbReference>
<feature type="binding site" evidence="16">
    <location>
        <position position="185"/>
    </location>
    <ligand>
        <name>Mg(2+)</name>
        <dbReference type="ChEBI" id="CHEBI:18420"/>
    </ligand>
</feature>
<dbReference type="GO" id="GO:0009052">
    <property type="term" value="P:pentose-phosphate shunt, non-oxidative branch"/>
    <property type="evidence" value="ECO:0007669"/>
    <property type="project" value="UniProtKB-ARBA"/>
</dbReference>
<dbReference type="InterPro" id="IPR029061">
    <property type="entry name" value="THDP-binding"/>
</dbReference>
<evidence type="ECO:0000256" key="15">
    <source>
        <dbReference type="PIRSR" id="PIRSR605478-3"/>
    </source>
</evidence>
<feature type="binding site" evidence="14">
    <location>
        <position position="469"/>
    </location>
    <ligand>
        <name>substrate</name>
    </ligand>
</feature>
<dbReference type="InterPro" id="IPR055152">
    <property type="entry name" value="Transketolase-like_C_2"/>
</dbReference>
<evidence type="ECO:0000256" key="16">
    <source>
        <dbReference type="PIRSR" id="PIRSR605478-4"/>
    </source>
</evidence>
<dbReference type="PROSITE" id="PS00801">
    <property type="entry name" value="TRANSKETOLASE_1"/>
    <property type="match status" value="1"/>
</dbReference>
<evidence type="ECO:0000259" key="19">
    <source>
        <dbReference type="SMART" id="SM00861"/>
    </source>
</evidence>
<evidence type="ECO:0000256" key="18">
    <source>
        <dbReference type="RuleBase" id="RU004996"/>
    </source>
</evidence>
<keyword evidence="7 16" id="KW-0479">Metal-binding</keyword>
<dbReference type="FunFam" id="3.40.50.920:FF:000003">
    <property type="entry name" value="Transketolase"/>
    <property type="match status" value="1"/>
</dbReference>
<feature type="site" description="Important for catalytic activity" evidence="17">
    <location>
        <position position="261"/>
    </location>
</feature>
<dbReference type="InterPro" id="IPR033247">
    <property type="entry name" value="Transketolase_fam"/>
</dbReference>
<feature type="binding site" evidence="14">
    <location>
        <position position="26"/>
    </location>
    <ligand>
        <name>substrate</name>
    </ligand>
</feature>
<feature type="site" description="Important for catalytic activity" evidence="17">
    <location>
        <position position="26"/>
    </location>
</feature>
<evidence type="ECO:0000256" key="9">
    <source>
        <dbReference type="ARBA" id="ARBA00022842"/>
    </source>
</evidence>
<dbReference type="GO" id="GO:0046872">
    <property type="term" value="F:metal ion binding"/>
    <property type="evidence" value="ECO:0007669"/>
    <property type="project" value="UniProtKB-KW"/>
</dbReference>
<dbReference type="InterPro" id="IPR005474">
    <property type="entry name" value="Transketolase_N"/>
</dbReference>
<comment type="subunit">
    <text evidence="4 18">Homodimer.</text>
</comment>
<dbReference type="EC" id="2.2.1.1" evidence="5 12"/>
<evidence type="ECO:0000256" key="4">
    <source>
        <dbReference type="ARBA" id="ARBA00011738"/>
    </source>
</evidence>
<feature type="binding site" evidence="15">
    <location>
        <position position="185"/>
    </location>
    <ligand>
        <name>thiamine diphosphate</name>
        <dbReference type="ChEBI" id="CHEBI:58937"/>
    </ligand>
</feature>
<dbReference type="InterPro" id="IPR049557">
    <property type="entry name" value="Transketolase_CS"/>
</dbReference>
<keyword evidence="10 15" id="KW-0786">Thiamine pyrophosphate</keyword>
<dbReference type="GO" id="GO:0005829">
    <property type="term" value="C:cytosol"/>
    <property type="evidence" value="ECO:0007669"/>
    <property type="project" value="TreeGrafter"/>
</dbReference>
<comment type="cofactor">
    <cofactor evidence="1">
        <name>Ca(2+)</name>
        <dbReference type="ChEBI" id="CHEBI:29108"/>
    </cofactor>
</comment>
<dbReference type="GO" id="GO:0004802">
    <property type="term" value="F:transketolase activity"/>
    <property type="evidence" value="ECO:0007669"/>
    <property type="project" value="UniProtKB-UniRule"/>
</dbReference>
<comment type="cofactor">
    <cofactor evidence="18">
        <name>Mg(2+)</name>
        <dbReference type="ChEBI" id="CHEBI:18420"/>
    </cofactor>
    <cofactor evidence="18">
        <name>Ca(2+)</name>
        <dbReference type="ChEBI" id="CHEBI:29108"/>
    </cofactor>
    <cofactor evidence="18">
        <name>Mn(2+)</name>
        <dbReference type="ChEBI" id="CHEBI:29035"/>
    </cofactor>
    <cofactor evidence="18">
        <name>Co(2+)</name>
        <dbReference type="ChEBI" id="CHEBI:48828"/>
    </cofactor>
    <text evidence="18">Binds 1 Mg(2+) ion per subunit. Can also utilize other divalent metal cations, such as Ca(2+), Mn(2+) and Co(2+).</text>
</comment>
<dbReference type="PANTHER" id="PTHR43522">
    <property type="entry name" value="TRANSKETOLASE"/>
    <property type="match status" value="1"/>
</dbReference>
<dbReference type="InterPro" id="IPR020826">
    <property type="entry name" value="Transketolase_BS"/>
</dbReference>
<evidence type="ECO:0000256" key="12">
    <source>
        <dbReference type="NCBIfam" id="TIGR00232"/>
    </source>
</evidence>
<dbReference type="CDD" id="cd07033">
    <property type="entry name" value="TPP_PYR_DXS_TK_like"/>
    <property type="match status" value="1"/>
</dbReference>
<feature type="binding site" evidence="14">
    <location>
        <position position="473"/>
    </location>
    <ligand>
        <name>substrate</name>
    </ligand>
</feature>
<dbReference type="FunFam" id="3.40.50.970:FF:000004">
    <property type="entry name" value="Transketolase"/>
    <property type="match status" value="1"/>
</dbReference>
<dbReference type="EMBL" id="CP033012">
    <property type="protein sequence ID" value="QCI19213.1"/>
    <property type="molecule type" value="Genomic_DNA"/>
</dbReference>
<keyword evidence="21" id="KW-1185">Reference proteome</keyword>
<dbReference type="Gene3D" id="3.40.50.970">
    <property type="match status" value="2"/>
</dbReference>
<organism evidence="20 21">
    <name type="scientific">Buchnera aphidicola</name>
    <name type="common">Anoecia oenotherae</name>
    <dbReference type="NCBI Taxonomy" id="1241833"/>
    <lineage>
        <taxon>Bacteria</taxon>
        <taxon>Pseudomonadati</taxon>
        <taxon>Pseudomonadota</taxon>
        <taxon>Gammaproteobacteria</taxon>
        <taxon>Enterobacterales</taxon>
        <taxon>Erwiniaceae</taxon>
        <taxon>Buchnera</taxon>
    </lineage>
</organism>
<evidence type="ECO:0000313" key="20">
    <source>
        <dbReference type="EMBL" id="QCI19213.1"/>
    </source>
</evidence>
<feature type="binding site" evidence="14">
    <location>
        <position position="358"/>
    </location>
    <ligand>
        <name>substrate</name>
    </ligand>
</feature>
<dbReference type="InterPro" id="IPR005475">
    <property type="entry name" value="Transketolase-like_Pyr-bd"/>
</dbReference>
<evidence type="ECO:0000313" key="21">
    <source>
        <dbReference type="Proteomes" id="UP000298677"/>
    </source>
</evidence>
<feature type="binding site" evidence="16">
    <location>
        <position position="155"/>
    </location>
    <ligand>
        <name>Mg(2+)</name>
        <dbReference type="ChEBI" id="CHEBI:18420"/>
    </ligand>
</feature>
<sequence>MKFRKDLANAIRFLSIDAVEKAKSGHPGMPMGMADIAEVLWRNFIKHNPENPQWDNRDRFILSNGHGSMLLYSLLHLSGYKLSINDLKNFRQLHSKTPGHPEIGYTPGIDTTTGPLGQGLAAAVGMAIAEKTLSASFNKINYDIVDHYTWVFVGDGCLMEGISHESCSLAGTLKLNKLIVFYDNNGISIDGNVKKWFSDDTEKRFESYNWNVISEIDGHDSNQIFNAIQKAKNEKNKPSLIICNTIIGYGSPNKSGTAEVHGSPLGTEEILLTRKQLKWNHPPFYIPKDIYSQWNFKEKGQQLESNWNKLFQKYQKNYPNLAQEYKRRIDQTLPNNWNNEMNKTIHFFNSNKKNLSTRQSSQNILEKCGKLLPELLGGSADLAPSNLTKWSKSISITDKPNGNYIHYGVREFSMTAISNGISQHKGFIPYSATFLIFMEYARNAVRMASLMNVRHILVYTHDSIGLGEDGPTHQPIEQISNLRSIPNMHVWRPSDQVETAVAWKLAIERKNGPSALILSRQNLIQSSRTIEQIDNISRGGYIIYDCIQTPEIILISTGSELNITLQASKKLTNLGYFVRVVSMPCTNIFDKQDKKYKNYVFPKQITSRIAIEAGISDFWYKYVGLQGFVIGMNSFGESAPCEKLFQYFNITVEQIVKKAEDLLLKIKKSI</sequence>
<evidence type="ECO:0000256" key="6">
    <source>
        <dbReference type="ARBA" id="ARBA00022679"/>
    </source>
</evidence>
<feature type="binding site" evidence="15">
    <location>
        <position position="66"/>
    </location>
    <ligand>
        <name>thiamine diphosphate</name>
        <dbReference type="ChEBI" id="CHEBI:58937"/>
    </ligand>
</feature>
<dbReference type="RefSeq" id="WP_158341620.1">
    <property type="nucleotide sequence ID" value="NZ_CP033012.1"/>
</dbReference>
<gene>
    <name evidence="20" type="primary">tkt</name>
    <name evidence="20" type="ORF">D9V65_00400</name>
</gene>
<evidence type="ECO:0000256" key="5">
    <source>
        <dbReference type="ARBA" id="ARBA00013152"/>
    </source>
</evidence>
<evidence type="ECO:0000256" key="13">
    <source>
        <dbReference type="PIRSR" id="PIRSR605478-1"/>
    </source>
</evidence>
<feature type="binding site" evidence="15">
    <location>
        <begin position="114"/>
        <end position="116"/>
    </location>
    <ligand>
        <name>thiamine diphosphate</name>
        <dbReference type="ChEBI" id="CHEBI:58937"/>
    </ligand>
</feature>
<feature type="domain" description="Transketolase-like pyrimidine-binding" evidence="19">
    <location>
        <begin position="355"/>
        <end position="526"/>
    </location>
</feature>
<feature type="binding site" evidence="15">
    <location>
        <position position="156"/>
    </location>
    <ligand>
        <name>thiamine diphosphate</name>
        <dbReference type="ChEBI" id="CHEBI:58937"/>
    </ligand>
</feature>
<keyword evidence="6 18" id="KW-0808">Transferase</keyword>
<feature type="binding site" evidence="15">
    <location>
        <position position="261"/>
    </location>
    <ligand>
        <name>thiamine diphosphate</name>
        <dbReference type="ChEBI" id="CHEBI:58937"/>
    </ligand>
</feature>
<keyword evidence="9 16" id="KW-0460">Magnesium</keyword>
<reference evidence="20 21" key="1">
    <citation type="submission" date="2018-10" db="EMBL/GenBank/DDBJ databases">
        <title>Comparative functional genomics of the obligate endosymbiont Buchnera aphidicola.</title>
        <authorList>
            <person name="Chong R.A."/>
        </authorList>
    </citation>
    <scope>NUCLEOTIDE SEQUENCE [LARGE SCALE GENOMIC DNA]</scope>
    <source>
        <strain evidence="20 21">Aoe</strain>
    </source>
</reference>
<comment type="cofactor">
    <cofactor evidence="15">
        <name>thiamine diphosphate</name>
        <dbReference type="ChEBI" id="CHEBI:58937"/>
    </cofactor>
    <text evidence="15">Binds 1 thiamine pyrophosphate per subunit. During the reaction, the substrate forms a covalent intermediate with the cofactor.</text>
</comment>
<feature type="binding site" evidence="16">
    <location>
        <position position="187"/>
    </location>
    <ligand>
        <name>Mg(2+)</name>
        <dbReference type="ChEBI" id="CHEBI:18420"/>
    </ligand>
</feature>
<dbReference type="InterPro" id="IPR009014">
    <property type="entry name" value="Transketo_C/PFOR_II"/>
</dbReference>
<comment type="similarity">
    <text evidence="3 18">Belongs to the transketolase family.</text>
</comment>
<dbReference type="PROSITE" id="PS00802">
    <property type="entry name" value="TRANSKETOLASE_2"/>
    <property type="match status" value="1"/>
</dbReference>
<dbReference type="PANTHER" id="PTHR43522:SF2">
    <property type="entry name" value="TRANSKETOLASE 1-RELATED"/>
    <property type="match status" value="1"/>
</dbReference>
<dbReference type="AlphaFoldDB" id="A0A4D6XQC5"/>
<dbReference type="Pfam" id="PF22613">
    <property type="entry name" value="Transketolase_C_1"/>
    <property type="match status" value="1"/>
</dbReference>
<dbReference type="SUPFAM" id="SSF52518">
    <property type="entry name" value="Thiamin diphosphate-binding fold (THDP-binding)"/>
    <property type="match status" value="2"/>
</dbReference>
<evidence type="ECO:0000256" key="11">
    <source>
        <dbReference type="ARBA" id="ARBA00049473"/>
    </source>
</evidence>
<evidence type="ECO:0000256" key="10">
    <source>
        <dbReference type="ARBA" id="ARBA00023052"/>
    </source>
</evidence>
<dbReference type="SUPFAM" id="SSF52922">
    <property type="entry name" value="TK C-terminal domain-like"/>
    <property type="match status" value="1"/>
</dbReference>
<evidence type="ECO:0000256" key="3">
    <source>
        <dbReference type="ARBA" id="ARBA00007131"/>
    </source>
</evidence>
<evidence type="ECO:0000256" key="14">
    <source>
        <dbReference type="PIRSR" id="PIRSR605478-2"/>
    </source>
</evidence>
<dbReference type="Pfam" id="PF00456">
    <property type="entry name" value="Transketolase_N"/>
    <property type="match status" value="1"/>
</dbReference>
<protein>
    <recommendedName>
        <fullName evidence="5 12">Transketolase</fullName>
        <ecNumber evidence="5 12">2.2.1.1</ecNumber>
    </recommendedName>
</protein>
<comment type="cofactor">
    <cofactor evidence="16">
        <name>Mg(2+)</name>
        <dbReference type="ChEBI" id="CHEBI:18420"/>
    </cofactor>
    <text evidence="16">Binds 1 Mg(2+) ion per subunit. Can also utilize other divalent metal cations, such as Ca(2+), Mn(2+) and Co(2+).</text>
</comment>
<feature type="binding site" evidence="14">
    <location>
        <position position="461"/>
    </location>
    <ligand>
        <name>substrate</name>
    </ligand>
</feature>
<dbReference type="Gene3D" id="3.40.50.920">
    <property type="match status" value="1"/>
</dbReference>
<evidence type="ECO:0000256" key="17">
    <source>
        <dbReference type="PIRSR" id="PIRSR605478-5"/>
    </source>
</evidence>
<feature type="binding site" evidence="14">
    <location>
        <position position="385"/>
    </location>
    <ligand>
        <name>substrate</name>
    </ligand>
</feature>
<dbReference type="NCBIfam" id="TIGR00232">
    <property type="entry name" value="tktlase_bact"/>
    <property type="match status" value="1"/>
</dbReference>
<dbReference type="Pfam" id="PF02779">
    <property type="entry name" value="Transket_pyr"/>
    <property type="match status" value="1"/>
</dbReference>
<proteinExistence type="inferred from homology"/>
<evidence type="ECO:0000256" key="1">
    <source>
        <dbReference type="ARBA" id="ARBA00001913"/>
    </source>
</evidence>
<accession>A0A4D6XQC5</accession>
<dbReference type="InterPro" id="IPR005478">
    <property type="entry name" value="Transketolase_bac-like"/>
</dbReference>
<feature type="binding site" evidence="14">
    <location>
        <position position="261"/>
    </location>
    <ligand>
        <name>substrate</name>
    </ligand>
</feature>
<dbReference type="SMART" id="SM00861">
    <property type="entry name" value="Transket_pyr"/>
    <property type="match status" value="1"/>
</dbReference>
<evidence type="ECO:0000256" key="8">
    <source>
        <dbReference type="ARBA" id="ARBA00022837"/>
    </source>
</evidence>
<feature type="active site" description="Proton donor" evidence="13">
    <location>
        <position position="411"/>
    </location>
</feature>
<dbReference type="Proteomes" id="UP000298677">
    <property type="component" value="Chromosome"/>
</dbReference>